<dbReference type="EMBL" id="PFGC01000042">
    <property type="protein sequence ID" value="PIW36675.1"/>
    <property type="molecule type" value="Genomic_DNA"/>
</dbReference>
<evidence type="ECO:0000256" key="2">
    <source>
        <dbReference type="SAM" id="Phobius"/>
    </source>
</evidence>
<dbReference type="InterPro" id="IPR013783">
    <property type="entry name" value="Ig-like_fold"/>
</dbReference>
<dbReference type="PANTHER" id="PTHR34475">
    <property type="match status" value="1"/>
</dbReference>
<organism evidence="4 5">
    <name type="scientific">Candidatus Kerfeldbacteria bacterium CG15_BIG_FIL_POST_REV_8_21_14_020_45_12</name>
    <dbReference type="NCBI Taxonomy" id="2014247"/>
    <lineage>
        <taxon>Bacteria</taxon>
        <taxon>Candidatus Kerfeldiibacteriota</taxon>
    </lineage>
</organism>
<protein>
    <recommendedName>
        <fullName evidence="3">HTH cro/C1-type domain-containing protein</fullName>
    </recommendedName>
</protein>
<keyword evidence="2" id="KW-1133">Transmembrane helix</keyword>
<dbReference type="SUPFAM" id="SSF47413">
    <property type="entry name" value="lambda repressor-like DNA-binding domains"/>
    <property type="match status" value="1"/>
</dbReference>
<evidence type="ECO:0000313" key="4">
    <source>
        <dbReference type="EMBL" id="PIW36675.1"/>
    </source>
</evidence>
<dbReference type="GO" id="GO:0003677">
    <property type="term" value="F:DNA binding"/>
    <property type="evidence" value="ECO:0007669"/>
    <property type="project" value="InterPro"/>
</dbReference>
<feature type="domain" description="HTH cro/C1-type" evidence="3">
    <location>
        <begin position="31"/>
        <end position="91"/>
    </location>
</feature>
<evidence type="ECO:0000256" key="1">
    <source>
        <dbReference type="SAM" id="MobiDB-lite"/>
    </source>
</evidence>
<dbReference type="Gene3D" id="1.10.260.40">
    <property type="entry name" value="lambda repressor-like DNA-binding domains"/>
    <property type="match status" value="1"/>
</dbReference>
<sequence>MRRAVLTIRVSEMATFKQQPIRQRQTIGEQLRSARQSREIVRKDLAQKLRISDRYLDALERGRYNDMPSPVYIKNFLKRYAAALGMSWEKIEGQFLQEMNVYRRQGPAASVDKKKPQIKSQKPISSGSGAHQRKALEIPGLLKIGVVGIVVTVMVVYFAWEIIRLLSPPDLIISSPSADEIVITQKIIVEGMTEPEAIVEINSQGAPVDPQGHFAEEVFLHEGLNSIQITARSKQSRARGVIRNIYYNAEADSDRPELLPVSGTVPESVGVEDGAITK</sequence>
<name>A0A2M7H369_9BACT</name>
<dbReference type="Proteomes" id="UP000230292">
    <property type="component" value="Unassembled WGS sequence"/>
</dbReference>
<proteinExistence type="predicted"/>
<evidence type="ECO:0000313" key="5">
    <source>
        <dbReference type="Proteomes" id="UP000230292"/>
    </source>
</evidence>
<dbReference type="Gene3D" id="2.60.40.10">
    <property type="entry name" value="Immunoglobulins"/>
    <property type="match status" value="1"/>
</dbReference>
<feature type="region of interest" description="Disordered" evidence="1">
    <location>
        <begin position="108"/>
        <end position="131"/>
    </location>
</feature>
<dbReference type="CDD" id="cd00093">
    <property type="entry name" value="HTH_XRE"/>
    <property type="match status" value="1"/>
</dbReference>
<feature type="transmembrane region" description="Helical" evidence="2">
    <location>
        <begin position="141"/>
        <end position="160"/>
    </location>
</feature>
<accession>A0A2M7H369</accession>
<dbReference type="PANTHER" id="PTHR34475:SF1">
    <property type="entry name" value="CYTOSKELETON PROTEIN RODZ"/>
    <property type="match status" value="1"/>
</dbReference>
<dbReference type="InterPro" id="IPR050400">
    <property type="entry name" value="Bact_Cytoskel_RodZ"/>
</dbReference>
<dbReference type="InterPro" id="IPR010982">
    <property type="entry name" value="Lambda_DNA-bd_dom_sf"/>
</dbReference>
<dbReference type="PROSITE" id="PS50943">
    <property type="entry name" value="HTH_CROC1"/>
    <property type="match status" value="1"/>
</dbReference>
<keyword evidence="2" id="KW-0812">Transmembrane</keyword>
<dbReference type="InterPro" id="IPR001387">
    <property type="entry name" value="Cro/C1-type_HTH"/>
</dbReference>
<dbReference type="Pfam" id="PF13413">
    <property type="entry name" value="HTH_25"/>
    <property type="match status" value="1"/>
</dbReference>
<reference evidence="4 5" key="1">
    <citation type="submission" date="2017-09" db="EMBL/GenBank/DDBJ databases">
        <title>Depth-based differentiation of microbial function through sediment-hosted aquifers and enrichment of novel symbionts in the deep terrestrial subsurface.</title>
        <authorList>
            <person name="Probst A.J."/>
            <person name="Ladd B."/>
            <person name="Jarett J.K."/>
            <person name="Geller-Mcgrath D.E."/>
            <person name="Sieber C.M."/>
            <person name="Emerson J.B."/>
            <person name="Anantharaman K."/>
            <person name="Thomas B.C."/>
            <person name="Malmstrom R."/>
            <person name="Stieglmeier M."/>
            <person name="Klingl A."/>
            <person name="Woyke T."/>
            <person name="Ryan C.M."/>
            <person name="Banfield J.F."/>
        </authorList>
    </citation>
    <scope>NUCLEOTIDE SEQUENCE [LARGE SCALE GENOMIC DNA]</scope>
    <source>
        <strain evidence="4">CG15_BIG_FIL_POST_REV_8_21_14_020_45_12</strain>
    </source>
</reference>
<gene>
    <name evidence="4" type="ORF">COW24_03880</name>
</gene>
<dbReference type="AlphaFoldDB" id="A0A2M7H369"/>
<comment type="caution">
    <text evidence="4">The sequence shown here is derived from an EMBL/GenBank/DDBJ whole genome shotgun (WGS) entry which is preliminary data.</text>
</comment>
<keyword evidence="2" id="KW-0472">Membrane</keyword>
<evidence type="ECO:0000259" key="3">
    <source>
        <dbReference type="PROSITE" id="PS50943"/>
    </source>
</evidence>